<evidence type="ECO:0000256" key="6">
    <source>
        <dbReference type="ARBA" id="ARBA00022763"/>
    </source>
</evidence>
<keyword evidence="6 13" id="KW-0227">DNA damage</keyword>
<dbReference type="Pfam" id="PF03838">
    <property type="entry name" value="RecU"/>
    <property type="match status" value="1"/>
</dbReference>
<dbReference type="EMBL" id="JAFBFH010000040">
    <property type="protein sequence ID" value="MBM7717167.1"/>
    <property type="molecule type" value="Genomic_DNA"/>
</dbReference>
<comment type="subcellular location">
    <subcellularLocation>
        <location evidence="1 13">Cytoplasm</location>
    </subcellularLocation>
</comment>
<evidence type="ECO:0000256" key="13">
    <source>
        <dbReference type="HAMAP-Rule" id="MF_00130"/>
    </source>
</evidence>
<evidence type="ECO:0000256" key="12">
    <source>
        <dbReference type="ARBA" id="ARBA00029523"/>
    </source>
</evidence>
<comment type="cofactor">
    <cofactor evidence="13">
        <name>Mg(2+)</name>
        <dbReference type="ChEBI" id="CHEBI:18420"/>
    </cofactor>
    <text evidence="13">Binds 1 Mg(2+) ion per subunit.</text>
</comment>
<dbReference type="EC" id="3.1.21.10" evidence="13"/>
<reference evidence="14 15" key="1">
    <citation type="submission" date="2021-01" db="EMBL/GenBank/DDBJ databases">
        <title>Genomic Encyclopedia of Type Strains, Phase IV (KMG-IV): sequencing the most valuable type-strain genomes for metagenomic binning, comparative biology and taxonomic classification.</title>
        <authorList>
            <person name="Goeker M."/>
        </authorList>
    </citation>
    <scope>NUCLEOTIDE SEQUENCE [LARGE SCALE GENOMIC DNA]</scope>
    <source>
        <strain evidence="14 15">DSM 105453</strain>
    </source>
</reference>
<keyword evidence="9 13" id="KW-0233">DNA recombination</keyword>
<comment type="function">
    <text evidence="13">Endonuclease that resolves Holliday junction intermediates in genetic recombination. Cleaves mobile four-strand junctions by introducing symmetrical nicks in paired strands. Promotes annealing of linear ssDNA with homologous dsDNA. Required for DNA repair, homologous recombination and chromosome segregation.</text>
</comment>
<evidence type="ECO:0000313" key="15">
    <source>
        <dbReference type="Proteomes" id="UP000823485"/>
    </source>
</evidence>
<evidence type="ECO:0000313" key="14">
    <source>
        <dbReference type="EMBL" id="MBM7717167.1"/>
    </source>
</evidence>
<feature type="site" description="Transition state stabilizer" evidence="13">
    <location>
        <position position="75"/>
    </location>
</feature>
<evidence type="ECO:0000256" key="9">
    <source>
        <dbReference type="ARBA" id="ARBA00023172"/>
    </source>
</evidence>
<keyword evidence="2 13" id="KW-0963">Cytoplasm</keyword>
<dbReference type="HAMAP" id="MF_00130">
    <property type="entry name" value="RecU"/>
    <property type="match status" value="1"/>
</dbReference>
<keyword evidence="10 13" id="KW-0234">DNA repair</keyword>
<comment type="similarity">
    <text evidence="11 13">Belongs to the RecU family.</text>
</comment>
<evidence type="ECO:0000256" key="11">
    <source>
        <dbReference type="ARBA" id="ARBA00023447"/>
    </source>
</evidence>
<dbReference type="SUPFAM" id="SSF52980">
    <property type="entry name" value="Restriction endonuclease-like"/>
    <property type="match status" value="1"/>
</dbReference>
<dbReference type="RefSeq" id="WP_205180151.1">
    <property type="nucleotide sequence ID" value="NZ_JAFBFH010000040.1"/>
</dbReference>
<evidence type="ECO:0000256" key="7">
    <source>
        <dbReference type="ARBA" id="ARBA00022801"/>
    </source>
</evidence>
<evidence type="ECO:0000256" key="3">
    <source>
        <dbReference type="ARBA" id="ARBA00022722"/>
    </source>
</evidence>
<evidence type="ECO:0000256" key="4">
    <source>
        <dbReference type="ARBA" id="ARBA00022723"/>
    </source>
</evidence>
<dbReference type="NCBIfam" id="NF002581">
    <property type="entry name" value="PRK02234.1-2"/>
    <property type="match status" value="1"/>
</dbReference>
<sequence>MKIGHGNRGMSFENLVEYTNRCYLFKGMADVRKVATPVKVLRMVQGRIRDGFYEEKSTVDFIGTSQGRSLAYDAKTTRERTRFPLDNIHQHQMDFLKSWQDQGAVTFFLIEFAIHHEVYFVPFDLVLEWWLNAKRGGRKSIPYKWFKENCSLVKSSRGIPLDYLKCLEREADGEQRKAQKVD</sequence>
<dbReference type="InterPro" id="IPR004612">
    <property type="entry name" value="Resolv_RecU"/>
</dbReference>
<dbReference type="InterPro" id="IPR011335">
    <property type="entry name" value="Restrct_endonuc-II-like"/>
</dbReference>
<protein>
    <recommendedName>
        <fullName evidence="12 13">Holliday junction resolvase RecU</fullName>
        <ecNumber evidence="13">3.1.21.10</ecNumber>
    </recommendedName>
    <alternativeName>
        <fullName evidence="13">Recombination protein U homolog</fullName>
    </alternativeName>
</protein>
<keyword evidence="3 13" id="KW-0540">Nuclease</keyword>
<organism evidence="14 15">
    <name type="scientific">Siminovitchia thermophila</name>
    <dbReference type="NCBI Taxonomy" id="1245522"/>
    <lineage>
        <taxon>Bacteria</taxon>
        <taxon>Bacillati</taxon>
        <taxon>Bacillota</taxon>
        <taxon>Bacilli</taxon>
        <taxon>Bacillales</taxon>
        <taxon>Bacillaceae</taxon>
        <taxon>Siminovitchia</taxon>
    </lineage>
</organism>
<dbReference type="PIRSF" id="PIRSF037785">
    <property type="entry name" value="RecU"/>
    <property type="match status" value="1"/>
</dbReference>
<dbReference type="Proteomes" id="UP000823485">
    <property type="component" value="Unassembled WGS sequence"/>
</dbReference>
<comment type="catalytic activity">
    <reaction evidence="13">
        <text>Endonucleolytic cleavage at a junction such as a reciprocal single-stranded crossover between two homologous DNA duplexes (Holliday junction).</text>
        <dbReference type="EC" id="3.1.21.10"/>
    </reaction>
</comment>
<keyword evidence="8 13" id="KW-0460">Magnesium</keyword>
<feature type="binding site" evidence="13">
    <location>
        <position position="73"/>
    </location>
    <ligand>
        <name>Mg(2+)</name>
        <dbReference type="ChEBI" id="CHEBI:18420"/>
    </ligand>
</feature>
<dbReference type="InterPro" id="IPR011856">
    <property type="entry name" value="tRNA_endonuc-like_dom_sf"/>
</dbReference>
<feature type="binding site" evidence="13">
    <location>
        <position position="60"/>
    </location>
    <ligand>
        <name>Mg(2+)</name>
        <dbReference type="ChEBI" id="CHEBI:18420"/>
    </ligand>
</feature>
<evidence type="ECO:0000256" key="1">
    <source>
        <dbReference type="ARBA" id="ARBA00004496"/>
    </source>
</evidence>
<dbReference type="CDD" id="cd22354">
    <property type="entry name" value="RecU-like"/>
    <property type="match status" value="1"/>
</dbReference>
<name>A0ABS2RBY6_9BACI</name>
<evidence type="ECO:0000256" key="10">
    <source>
        <dbReference type="ARBA" id="ARBA00023204"/>
    </source>
</evidence>
<evidence type="ECO:0000256" key="5">
    <source>
        <dbReference type="ARBA" id="ARBA00022759"/>
    </source>
</evidence>
<evidence type="ECO:0000256" key="8">
    <source>
        <dbReference type="ARBA" id="ARBA00022842"/>
    </source>
</evidence>
<keyword evidence="5 13" id="KW-0255">Endonuclease</keyword>
<accession>A0ABS2RBY6</accession>
<keyword evidence="7 13" id="KW-0378">Hydrolase</keyword>
<proteinExistence type="inferred from homology"/>
<feature type="binding site" evidence="13">
    <location>
        <position position="58"/>
    </location>
    <ligand>
        <name>Mg(2+)</name>
        <dbReference type="ChEBI" id="CHEBI:18420"/>
    </ligand>
</feature>
<keyword evidence="4 13" id="KW-0479">Metal-binding</keyword>
<dbReference type="Gene3D" id="3.40.1350.10">
    <property type="match status" value="1"/>
</dbReference>
<evidence type="ECO:0000256" key="2">
    <source>
        <dbReference type="ARBA" id="ARBA00022490"/>
    </source>
</evidence>
<comment type="caution">
    <text evidence="14">The sequence shown here is derived from an EMBL/GenBank/DDBJ whole genome shotgun (WGS) entry which is preliminary data.</text>
</comment>
<keyword evidence="15" id="KW-1185">Reference proteome</keyword>
<gene>
    <name evidence="13" type="primary">recU</name>
    <name evidence="14" type="ORF">JOC94_004192</name>
</gene>
<feature type="binding site" evidence="13">
    <location>
        <position position="92"/>
    </location>
    <ligand>
        <name>Mg(2+)</name>
        <dbReference type="ChEBI" id="CHEBI:18420"/>
    </ligand>
</feature>